<dbReference type="Proteomes" id="UP000823775">
    <property type="component" value="Unassembled WGS sequence"/>
</dbReference>
<proteinExistence type="predicted"/>
<organism evidence="1 2">
    <name type="scientific">Datura stramonium</name>
    <name type="common">Jimsonweed</name>
    <name type="synonym">Common thornapple</name>
    <dbReference type="NCBI Taxonomy" id="4076"/>
    <lineage>
        <taxon>Eukaryota</taxon>
        <taxon>Viridiplantae</taxon>
        <taxon>Streptophyta</taxon>
        <taxon>Embryophyta</taxon>
        <taxon>Tracheophyta</taxon>
        <taxon>Spermatophyta</taxon>
        <taxon>Magnoliopsida</taxon>
        <taxon>eudicotyledons</taxon>
        <taxon>Gunneridae</taxon>
        <taxon>Pentapetalae</taxon>
        <taxon>asterids</taxon>
        <taxon>lamiids</taxon>
        <taxon>Solanales</taxon>
        <taxon>Solanaceae</taxon>
        <taxon>Solanoideae</taxon>
        <taxon>Datureae</taxon>
        <taxon>Datura</taxon>
    </lineage>
</organism>
<reference evidence="1 2" key="1">
    <citation type="journal article" date="2021" name="BMC Genomics">
        <title>Datura genome reveals duplications of psychoactive alkaloid biosynthetic genes and high mutation rate following tissue culture.</title>
        <authorList>
            <person name="Rajewski A."/>
            <person name="Carter-House D."/>
            <person name="Stajich J."/>
            <person name="Litt A."/>
        </authorList>
    </citation>
    <scope>NUCLEOTIDE SEQUENCE [LARGE SCALE GENOMIC DNA]</scope>
    <source>
        <strain evidence="1">AR-01</strain>
    </source>
</reference>
<accession>A0ABS8RWT2</accession>
<gene>
    <name evidence="1" type="ORF">HAX54_010236</name>
</gene>
<evidence type="ECO:0000313" key="2">
    <source>
        <dbReference type="Proteomes" id="UP000823775"/>
    </source>
</evidence>
<evidence type="ECO:0000313" key="1">
    <source>
        <dbReference type="EMBL" id="MCD7451221.1"/>
    </source>
</evidence>
<sequence>MESSKAFKELAMSIKTTTRPFSSIIHVRNAKNVIDDLKLTLSTSKTFFRHHESRVMDFVPAASVVSLLIAKCVDEIYEAVEELSDKAHFERKEKRIEIHVRSRRPWRRRSRHRPGRR</sequence>
<name>A0ABS8RWT2_DATST</name>
<protein>
    <recommendedName>
        <fullName evidence="3">Aluminum-activated malate transporter</fullName>
    </recommendedName>
</protein>
<keyword evidence="2" id="KW-1185">Reference proteome</keyword>
<comment type="caution">
    <text evidence="1">The sequence shown here is derived from an EMBL/GenBank/DDBJ whole genome shotgun (WGS) entry which is preliminary data.</text>
</comment>
<dbReference type="EMBL" id="JACEIK010000156">
    <property type="protein sequence ID" value="MCD7451221.1"/>
    <property type="molecule type" value="Genomic_DNA"/>
</dbReference>
<evidence type="ECO:0008006" key="3">
    <source>
        <dbReference type="Google" id="ProtNLM"/>
    </source>
</evidence>